<evidence type="ECO:0000259" key="6">
    <source>
        <dbReference type="Pfam" id="PF13193"/>
    </source>
</evidence>
<comment type="caution">
    <text evidence="7">The sequence shown here is derived from an EMBL/GenBank/DDBJ whole genome shotgun (WGS) entry which is preliminary data.</text>
</comment>
<feature type="domain" description="AMP-dependent synthetase/ligase" evidence="5">
    <location>
        <begin position="30"/>
        <end position="399"/>
    </location>
</feature>
<dbReference type="Gene3D" id="3.30.300.30">
    <property type="match status" value="1"/>
</dbReference>
<accession>A0ABT3ARX3</accession>
<comment type="similarity">
    <text evidence="1">Belongs to the ATP-dependent AMP-binding enzyme family.</text>
</comment>
<dbReference type="Pfam" id="PF13193">
    <property type="entry name" value="AMP-binding_C"/>
    <property type="match status" value="1"/>
</dbReference>
<reference evidence="7 8" key="1">
    <citation type="submission" date="2022-10" db="EMBL/GenBank/DDBJ databases">
        <title>Ruegeria sp. nov., isolated from ocean surface sediments.</title>
        <authorList>
            <person name="He W."/>
            <person name="Xue H.-P."/>
            <person name="Zhang D.-F."/>
        </authorList>
    </citation>
    <scope>NUCLEOTIDE SEQUENCE [LARGE SCALE GENOMIC DNA]</scope>
    <source>
        <strain evidence="7 8">XHP0148</strain>
    </source>
</reference>
<dbReference type="InterPro" id="IPR020845">
    <property type="entry name" value="AMP-binding_CS"/>
</dbReference>
<feature type="domain" description="AMP-binding enzyme C-terminal" evidence="6">
    <location>
        <begin position="449"/>
        <end position="523"/>
    </location>
</feature>
<dbReference type="Pfam" id="PF00501">
    <property type="entry name" value="AMP-binding"/>
    <property type="match status" value="1"/>
</dbReference>
<evidence type="ECO:0000256" key="2">
    <source>
        <dbReference type="ARBA" id="ARBA00022598"/>
    </source>
</evidence>
<gene>
    <name evidence="7" type="ORF">OE747_24280</name>
</gene>
<dbReference type="NCBIfam" id="NF006020">
    <property type="entry name" value="PRK08162.1"/>
    <property type="match status" value="1"/>
</dbReference>
<dbReference type="EMBL" id="JAOWLB010000047">
    <property type="protein sequence ID" value="MCV2891435.1"/>
    <property type="molecule type" value="Genomic_DNA"/>
</dbReference>
<dbReference type="InterPro" id="IPR042099">
    <property type="entry name" value="ANL_N_sf"/>
</dbReference>
<dbReference type="RefSeq" id="WP_263831023.1">
    <property type="nucleotide sequence ID" value="NZ_JAOWLB010000047.1"/>
</dbReference>
<organism evidence="7 8">
    <name type="scientific">Ruegeria aquimaris</name>
    <dbReference type="NCBI Taxonomy" id="2984333"/>
    <lineage>
        <taxon>Bacteria</taxon>
        <taxon>Pseudomonadati</taxon>
        <taxon>Pseudomonadota</taxon>
        <taxon>Alphaproteobacteria</taxon>
        <taxon>Rhodobacterales</taxon>
        <taxon>Roseobacteraceae</taxon>
        <taxon>Ruegeria</taxon>
    </lineage>
</organism>
<dbReference type="Proteomes" id="UP001320899">
    <property type="component" value="Unassembled WGS sequence"/>
</dbReference>
<evidence type="ECO:0000259" key="5">
    <source>
        <dbReference type="Pfam" id="PF00501"/>
    </source>
</evidence>
<dbReference type="PANTHER" id="PTHR43859">
    <property type="entry name" value="ACYL-ACTIVATING ENZYME"/>
    <property type="match status" value="1"/>
</dbReference>
<evidence type="ECO:0000256" key="4">
    <source>
        <dbReference type="ARBA" id="ARBA00023098"/>
    </source>
</evidence>
<evidence type="ECO:0000256" key="1">
    <source>
        <dbReference type="ARBA" id="ARBA00006432"/>
    </source>
</evidence>
<protein>
    <submittedName>
        <fullName evidence="7">AMP-binding protein</fullName>
    </submittedName>
</protein>
<proteinExistence type="inferred from homology"/>
<evidence type="ECO:0000313" key="8">
    <source>
        <dbReference type="Proteomes" id="UP001320899"/>
    </source>
</evidence>
<keyword evidence="4" id="KW-0443">Lipid metabolism</keyword>
<evidence type="ECO:0000313" key="7">
    <source>
        <dbReference type="EMBL" id="MCV2891435.1"/>
    </source>
</evidence>
<evidence type="ECO:0000256" key="3">
    <source>
        <dbReference type="ARBA" id="ARBA00022832"/>
    </source>
</evidence>
<dbReference type="PANTHER" id="PTHR43859:SF4">
    <property type="entry name" value="BUTANOATE--COA LIGASE AAE1-RELATED"/>
    <property type="match status" value="1"/>
</dbReference>
<dbReference type="InterPro" id="IPR000873">
    <property type="entry name" value="AMP-dep_synth/lig_dom"/>
</dbReference>
<dbReference type="CDD" id="cd12118">
    <property type="entry name" value="ttLC_FACS_AEE21_like"/>
    <property type="match status" value="1"/>
</dbReference>
<keyword evidence="2" id="KW-0436">Ligase</keyword>
<dbReference type="SUPFAM" id="SSF56801">
    <property type="entry name" value="Acetyl-CoA synthetase-like"/>
    <property type="match status" value="1"/>
</dbReference>
<dbReference type="Gene3D" id="3.40.50.12780">
    <property type="entry name" value="N-terminal domain of ligase-like"/>
    <property type="match status" value="1"/>
</dbReference>
<dbReference type="InterPro" id="IPR045851">
    <property type="entry name" value="AMP-bd_C_sf"/>
</dbReference>
<sequence length="538" mass="58523">MRQQFEALGKTPANHVPLSPLSFLRRAESLHGPRTAVIYGDIRRSWTETARRIRAVAGGLVGLGVQRGDTVSVLCPNIPELFELHFALPMTGGVINTLNTRLEPETIAYILDHADTKLVIVDRELSPLLSRAFELLGRTLPVVEIVDPCTAAKGALNGIDYDDLTRAAPLPVALPDDEWDAIALNYTSGTSGRPKGVVYHHRGAYLMAHGTGTAWQVPPYPVYLSVVPMFHCNGWGHPWLMAMLGATVVFTRIPSADRILDAIRSHGVTHFGAAPIVLQMLADADNDAVPFDPAIRVLTAGAPPPPSVLEKTRAMGLDVMQVYGLTETYGHISQCLWQEEWNDLSPAQQAEMQAQQGVAFPMVEEVAVIDRSSGAHVPRDGVTQGEIAIRGNTVMAGYYKDAEATTKAFKDGWFWSGDGAVLHENGYAQIRDRLKDVIISGGENISSVEVEAVLYRHPAVQAAAVVAMPHEKWGEVPCAFVELRAGSKATPDEIIAFCRTNLAGFKAPKAVIFDILPKTSTGKIQKFQLRERAKSGIH</sequence>
<keyword evidence="3" id="KW-0276">Fatty acid metabolism</keyword>
<keyword evidence="8" id="KW-1185">Reference proteome</keyword>
<dbReference type="InterPro" id="IPR025110">
    <property type="entry name" value="AMP-bd_C"/>
</dbReference>
<name>A0ABT3ARX3_9RHOB</name>
<dbReference type="PROSITE" id="PS00455">
    <property type="entry name" value="AMP_BINDING"/>
    <property type="match status" value="1"/>
</dbReference>